<dbReference type="RefSeq" id="WP_073248840.1">
    <property type="nucleotide sequence ID" value="NZ_FQVG01000027.1"/>
</dbReference>
<dbReference type="Proteomes" id="UP000184423">
    <property type="component" value="Unassembled WGS sequence"/>
</dbReference>
<dbReference type="Gene3D" id="3.50.30.30">
    <property type="match status" value="1"/>
</dbReference>
<gene>
    <name evidence="14" type="ORF">SAMN02746091_01538</name>
</gene>
<dbReference type="PROSITE" id="PS00137">
    <property type="entry name" value="SUBTILASE_HIS"/>
    <property type="match status" value="1"/>
</dbReference>
<evidence type="ECO:0000313" key="15">
    <source>
        <dbReference type="Proteomes" id="UP000184423"/>
    </source>
</evidence>
<dbReference type="Gene3D" id="2.60.40.1710">
    <property type="entry name" value="Subtilisin-like superfamily"/>
    <property type="match status" value="1"/>
</dbReference>
<keyword evidence="2" id="KW-0134">Cell wall</keyword>
<dbReference type="InterPro" id="IPR003137">
    <property type="entry name" value="PA_domain"/>
</dbReference>
<keyword evidence="4 10" id="KW-0645">Protease</keyword>
<evidence type="ECO:0000256" key="3">
    <source>
        <dbReference type="ARBA" id="ARBA00022525"/>
    </source>
</evidence>
<dbReference type="InterPro" id="IPR000209">
    <property type="entry name" value="Peptidase_S8/S53_dom"/>
</dbReference>
<dbReference type="InterPro" id="IPR023827">
    <property type="entry name" value="Peptidase_S8_Asp-AS"/>
</dbReference>
<dbReference type="Gene3D" id="2.60.40.10">
    <property type="entry name" value="Immunoglobulins"/>
    <property type="match status" value="1"/>
</dbReference>
<dbReference type="GO" id="GO:0006508">
    <property type="term" value="P:proteolysis"/>
    <property type="evidence" value="ECO:0007669"/>
    <property type="project" value="UniProtKB-KW"/>
</dbReference>
<proteinExistence type="inferred from homology"/>
<dbReference type="PROSITE" id="PS00136">
    <property type="entry name" value="SUBTILASE_ASP"/>
    <property type="match status" value="1"/>
</dbReference>
<keyword evidence="6" id="KW-0677">Repeat</keyword>
<evidence type="ECO:0000256" key="6">
    <source>
        <dbReference type="ARBA" id="ARBA00022737"/>
    </source>
</evidence>
<dbReference type="Pfam" id="PF00082">
    <property type="entry name" value="Peptidase_S8"/>
    <property type="match status" value="1"/>
</dbReference>
<feature type="domain" description="SH3b" evidence="13">
    <location>
        <begin position="1638"/>
        <end position="1698"/>
    </location>
</feature>
<dbReference type="InterPro" id="IPR034216">
    <property type="entry name" value="C5a_Peptidase"/>
</dbReference>
<dbReference type="Pfam" id="PF06280">
    <property type="entry name" value="fn3_5"/>
    <property type="match status" value="1"/>
</dbReference>
<dbReference type="SMART" id="SM00287">
    <property type="entry name" value="SH3b"/>
    <property type="match status" value="2"/>
</dbReference>
<dbReference type="SUPFAM" id="SSF52025">
    <property type="entry name" value="PA domain"/>
    <property type="match status" value="1"/>
</dbReference>
<keyword evidence="3" id="KW-0964">Secreted</keyword>
<dbReference type="Gene3D" id="2.60.40.1080">
    <property type="match status" value="2"/>
</dbReference>
<evidence type="ECO:0000256" key="12">
    <source>
        <dbReference type="SAM" id="SignalP"/>
    </source>
</evidence>
<comment type="similarity">
    <text evidence="1 10 11">Belongs to the peptidase S8 family.</text>
</comment>
<evidence type="ECO:0000256" key="2">
    <source>
        <dbReference type="ARBA" id="ARBA00022512"/>
    </source>
</evidence>
<dbReference type="PROSITE" id="PS51781">
    <property type="entry name" value="SH3B"/>
    <property type="match status" value="2"/>
</dbReference>
<evidence type="ECO:0000256" key="1">
    <source>
        <dbReference type="ARBA" id="ARBA00011073"/>
    </source>
</evidence>
<keyword evidence="8 10" id="KW-0720">Serine protease</keyword>
<dbReference type="GO" id="GO:0016020">
    <property type="term" value="C:membrane"/>
    <property type="evidence" value="ECO:0007669"/>
    <property type="project" value="InterPro"/>
</dbReference>
<dbReference type="InterPro" id="IPR015500">
    <property type="entry name" value="Peptidase_S8_subtilisin-rel"/>
</dbReference>
<feature type="domain" description="SH3b" evidence="13">
    <location>
        <begin position="1568"/>
        <end position="1630"/>
    </location>
</feature>
<dbReference type="CDD" id="cd02133">
    <property type="entry name" value="PA_C5a_like"/>
    <property type="match status" value="1"/>
</dbReference>
<evidence type="ECO:0000256" key="10">
    <source>
        <dbReference type="PROSITE-ProRule" id="PRU01240"/>
    </source>
</evidence>
<protein>
    <submittedName>
        <fullName evidence="14">Lactocepin</fullName>
    </submittedName>
</protein>
<dbReference type="InterPro" id="IPR013783">
    <property type="entry name" value="Ig-like_fold"/>
</dbReference>
<feature type="active site" description="Charge relay system" evidence="9 10">
    <location>
        <position position="264"/>
    </location>
</feature>
<dbReference type="Pfam" id="PF02225">
    <property type="entry name" value="PA"/>
    <property type="match status" value="1"/>
</dbReference>
<dbReference type="SMART" id="SM00635">
    <property type="entry name" value="BID_2"/>
    <property type="match status" value="2"/>
</dbReference>
<evidence type="ECO:0000313" key="14">
    <source>
        <dbReference type="EMBL" id="SHE98789.1"/>
    </source>
</evidence>
<feature type="active site" description="Charge relay system" evidence="9 10">
    <location>
        <position position="582"/>
    </location>
</feature>
<dbReference type="Pfam" id="PF08239">
    <property type="entry name" value="SH3_3"/>
    <property type="match status" value="2"/>
</dbReference>
<dbReference type="InterPro" id="IPR022398">
    <property type="entry name" value="Peptidase_S8_His-AS"/>
</dbReference>
<dbReference type="PANTHER" id="PTHR43806">
    <property type="entry name" value="PEPTIDASE S8"/>
    <property type="match status" value="1"/>
</dbReference>
<dbReference type="InterPro" id="IPR003343">
    <property type="entry name" value="Big_2"/>
</dbReference>
<keyword evidence="5 12" id="KW-0732">Signal</keyword>
<dbReference type="InterPro" id="IPR036852">
    <property type="entry name" value="Peptidase_S8/S53_dom_sf"/>
</dbReference>
<organism evidence="14 15">
    <name type="scientific">Caloramator proteoclasticus DSM 10124</name>
    <dbReference type="NCBI Taxonomy" id="1121262"/>
    <lineage>
        <taxon>Bacteria</taxon>
        <taxon>Bacillati</taxon>
        <taxon>Bacillota</taxon>
        <taxon>Clostridia</taxon>
        <taxon>Eubacteriales</taxon>
        <taxon>Clostridiaceae</taxon>
        <taxon>Caloramator</taxon>
    </lineage>
</organism>
<dbReference type="InterPro" id="IPR010435">
    <property type="entry name" value="C5a/SBT2-like_Fn3"/>
</dbReference>
<evidence type="ECO:0000256" key="4">
    <source>
        <dbReference type="ARBA" id="ARBA00022670"/>
    </source>
</evidence>
<evidence type="ECO:0000256" key="11">
    <source>
        <dbReference type="RuleBase" id="RU003355"/>
    </source>
</evidence>
<evidence type="ECO:0000256" key="9">
    <source>
        <dbReference type="PIRSR" id="PIRSR615500-1"/>
    </source>
</evidence>
<dbReference type="PROSITE" id="PS00138">
    <property type="entry name" value="SUBTILASE_SER"/>
    <property type="match status" value="1"/>
</dbReference>
<dbReference type="PRINTS" id="PR00723">
    <property type="entry name" value="SUBTILISIN"/>
</dbReference>
<evidence type="ECO:0000256" key="8">
    <source>
        <dbReference type="ARBA" id="ARBA00022825"/>
    </source>
</evidence>
<feature type="chain" id="PRO_5012928669" evidence="12">
    <location>
        <begin position="27"/>
        <end position="1698"/>
    </location>
</feature>
<dbReference type="EMBL" id="FQVG01000027">
    <property type="protein sequence ID" value="SHE98789.1"/>
    <property type="molecule type" value="Genomic_DNA"/>
</dbReference>
<dbReference type="Pfam" id="PF09136">
    <property type="entry name" value="Glucodextran_B"/>
    <property type="match status" value="1"/>
</dbReference>
<dbReference type="Gene3D" id="2.30.30.40">
    <property type="entry name" value="SH3 Domains"/>
    <property type="match status" value="2"/>
</dbReference>
<feature type="signal peptide" evidence="12">
    <location>
        <begin position="1"/>
        <end position="26"/>
    </location>
</feature>
<keyword evidence="15" id="KW-1185">Reference proteome</keyword>
<feature type="active site" description="Charge relay system" evidence="9 10">
    <location>
        <position position="206"/>
    </location>
</feature>
<dbReference type="Gene3D" id="3.40.50.200">
    <property type="entry name" value="Peptidase S8/S53 domain"/>
    <property type="match status" value="1"/>
</dbReference>
<accession>A0A1M4XZC5</accession>
<evidence type="ECO:0000259" key="13">
    <source>
        <dbReference type="PROSITE" id="PS51781"/>
    </source>
</evidence>
<name>A0A1M4XZC5_9CLOT</name>
<sequence length="1698" mass="187967">MKMKKFISFTLSVALLFSSLMPMTKAAENRRANQENLVQKFKLQKHLKNFKEVDARRALIQKFGNASIVDDNFDNMKPEPKENDNVRVIVEFDNPTALDLANLKNVSLKNNKQLIDDVKANQTKLISQISKYGKVRHTYQSVLNGVSLTVKYRDIDAIRKIKGVKKVTVANKYYLDMSTAVNITNSPTVWNELGFKGEGTVVSIVDTGIDYTHKDMKLTDPTKAKLSKNSITEGPGKFFTDKVPYGYNYADMNTDIIDKSGSMHGMHVAGIVAANGEIKGVAPEAQVLALKVFSNDPTNAGAFTDDIAAAIDDSVKHGADVINMSLGSSAGFVMPDDPEQRAIKNATDAGVVVVVSAGNSYYSTYPYVAYAQDPDTSIVGSPGLFPDTIQVASSENTHLRLPALTYVLGTETGDMGYTISEIDPVGVLKGEYELVYCNLGLPQDFEGKDLTGKIALIKRGAISFVDKKLNAQAAGAVGVIVFNRDGDNSYINMATDPSVKIPAVFINNADGVKLLNNIENGVKVKFQGKQAIAPNTNANKMSDFSSWGPTPDLNFKPDLTAPGGQIYSTVNANKYETMSGTSMAAPHTSGAVALVVQYLKSKNMGLTPREFVELAKRLLTNTAEPMIDKAVGLPYLTRKQGAGLIKVDKAIRTNVTVSTEGGRAVAALKEVSKETTFKLKLTNFGQDTYTFNLVDKYGVLTTYQRNGLLYPNAMKLTGASISFSENEVTVVPNETKEVTVTLNVPESAPSNIFVEGFISLIEKDSKNPEIVMPYMGFYGEWDKVRIFDAPMWDENSYYAQTTLVDPMGYYLGVEGYNEEYDMPIINPKYIAISPNGDSMLDGVMPLVSFLRNAKEFKIEVLDSNKNVLRTISYDKNIRKNRASEQLPAKYNFDWAWDGMLYNEEKDEYYVAPEGQYYIRLLGKVDFEGAEWTELTMPVKVDLTQPEVEVLSGDKPTGLNKYDLEFKGNDNLGIMYYLVAVNGNYDNIVEFKPTDELKLSVDLENGVNVIEIVAVDYAGNFQLKRVEVDNSLIKFNVDRVYYTNQNDVSIEYTFDDSIRYFVDDVKVFFDGEELEANNKLEFKELAEGEHKLVVRAYAHNSLITEGEVKIVVDTTMPTITPGYSGSMFNNREVLLSGEVSEMVKSLKINGQEVPVELWYMFDGDSDEPRLAYMYFTQVNFEKDGVNRIYVEVEDLAGNKNSYAYKVYVDTTAPILDLEGINNGKVKVSKDVDKYTVKLNVSDEVFGYRLYANGNQIAYEESEVGNGVSKSYTYDVKLKDGVNKVTFRAVDLFGFETVKTVEIIKDSNAPVIEITSPESNATFETKKVTLKGRVTDNDKIEWVKVNDEVVKINENGEFEKELTFSEYGQYEIVVTAKDEAGNVSTKTVNVNLVKPHIVSIEVTKDKNAVERGETAQFKAVAKYSDGSEADVTDTAVWLSTAGTVEKGLFTAPKDSSGNVTVKASLEGVEATSNIEVKVPVVKSLELKADNYTFLFNNTANLTVTATYSDGTVKDVTSEVNYVVSDSSLISLTGNKVKGLKHGEVKIYATLDGVNSNEIKLNVIKPAEVIKNIINVIASKLNIRESATTNSKKLGTFSYGAEVEYLEVVNGWYKIIYNGDIAYVSAKYVKPTTKTIYNNDVKEKKVTTTIALNVRKGAGAKYSRLGTIRKNTQVTVLEKVNGWYKINYNGKIGYIYAKYTK</sequence>
<evidence type="ECO:0000256" key="7">
    <source>
        <dbReference type="ARBA" id="ARBA00022801"/>
    </source>
</evidence>
<reference evidence="15" key="1">
    <citation type="submission" date="2016-11" db="EMBL/GenBank/DDBJ databases">
        <authorList>
            <person name="Varghese N."/>
            <person name="Submissions S."/>
        </authorList>
    </citation>
    <scope>NUCLEOTIDE SEQUENCE [LARGE SCALE GENOMIC DNA]</scope>
    <source>
        <strain evidence="15">DSM 10124</strain>
    </source>
</reference>
<dbReference type="PANTHER" id="PTHR43806:SF11">
    <property type="entry name" value="CEREVISIN-RELATED"/>
    <property type="match status" value="1"/>
</dbReference>
<dbReference type="GO" id="GO:0004252">
    <property type="term" value="F:serine-type endopeptidase activity"/>
    <property type="evidence" value="ECO:0007669"/>
    <property type="project" value="UniProtKB-UniRule"/>
</dbReference>
<dbReference type="InterPro" id="IPR023828">
    <property type="entry name" value="Peptidase_S8_Ser-AS"/>
</dbReference>
<keyword evidence="7 10" id="KW-0378">Hydrolase</keyword>
<dbReference type="InterPro" id="IPR050131">
    <property type="entry name" value="Peptidase_S8_subtilisin-like"/>
</dbReference>
<dbReference type="InterPro" id="IPR003646">
    <property type="entry name" value="SH3-like_bac-type"/>
</dbReference>
<evidence type="ECO:0000256" key="5">
    <source>
        <dbReference type="ARBA" id="ARBA00022729"/>
    </source>
</evidence>
<dbReference type="SUPFAM" id="SSF52743">
    <property type="entry name" value="Subtilisin-like"/>
    <property type="match status" value="1"/>
</dbReference>
<dbReference type="PROSITE" id="PS51892">
    <property type="entry name" value="SUBTILASE"/>
    <property type="match status" value="1"/>
</dbReference>
<dbReference type="InterPro" id="IPR046450">
    <property type="entry name" value="PA_dom_sf"/>
</dbReference>
<dbReference type="CDD" id="cd07475">
    <property type="entry name" value="Peptidases_S8_C5a_Peptidase"/>
    <property type="match status" value="1"/>
</dbReference>